<dbReference type="RefSeq" id="WP_166009522.1">
    <property type="nucleotide sequence ID" value="NZ_CP049888.1"/>
</dbReference>
<keyword evidence="8 9" id="KW-0472">Membrane</keyword>
<feature type="transmembrane region" description="Helical" evidence="9">
    <location>
        <begin position="154"/>
        <end position="173"/>
    </location>
</feature>
<feature type="transmembrane region" description="Helical" evidence="9">
    <location>
        <begin position="321"/>
        <end position="346"/>
    </location>
</feature>
<evidence type="ECO:0000256" key="3">
    <source>
        <dbReference type="ARBA" id="ARBA00022448"/>
    </source>
</evidence>
<feature type="transmembrane region" description="Helical" evidence="9">
    <location>
        <begin position="235"/>
        <end position="258"/>
    </location>
</feature>
<dbReference type="GO" id="GO:0015818">
    <property type="term" value="P:isoleucine transport"/>
    <property type="evidence" value="ECO:0007669"/>
    <property type="project" value="TreeGrafter"/>
</dbReference>
<keyword evidence="3 9" id="KW-0813">Transport</keyword>
<keyword evidence="4" id="KW-1003">Cell membrane</keyword>
<feature type="transmembrane region" description="Helical" evidence="9">
    <location>
        <begin position="42"/>
        <end position="67"/>
    </location>
</feature>
<dbReference type="PANTHER" id="PTHR30588:SF0">
    <property type="entry name" value="BRANCHED-CHAIN AMINO ACID PERMEASE BRNQ"/>
    <property type="match status" value="1"/>
</dbReference>
<feature type="transmembrane region" description="Helical" evidence="9">
    <location>
        <begin position="12"/>
        <end position="30"/>
    </location>
</feature>
<dbReference type="KEGG" id="wco:G7084_01850"/>
<keyword evidence="6 9" id="KW-0029">Amino-acid transport</keyword>
<evidence type="ECO:0000256" key="7">
    <source>
        <dbReference type="ARBA" id="ARBA00022989"/>
    </source>
</evidence>
<dbReference type="GO" id="GO:0005304">
    <property type="term" value="F:L-valine transmembrane transporter activity"/>
    <property type="evidence" value="ECO:0007669"/>
    <property type="project" value="TreeGrafter"/>
</dbReference>
<comment type="similarity">
    <text evidence="2 9">Belongs to the branched chain amino acid transporter family.</text>
</comment>
<protein>
    <recommendedName>
        <fullName evidence="9">Branched-chain amino acid transport system carrier protein</fullName>
    </recommendedName>
</protein>
<dbReference type="NCBIfam" id="TIGR00796">
    <property type="entry name" value="livcs"/>
    <property type="match status" value="1"/>
</dbReference>
<sequence length="450" mass="48545">MKNEKLGFNKVLLLASLIFGIFFGAGNLIFPIHLGQAAGANWLPATIGFVLTGTIVPYLAMLAVSVTKSEDLYALAQPVSHYFALFIVVAFHLVIGPLFATPRLPAVAFSTGIAPLLPAKYASFGLLIFTIIFFGLAYLLTVKEADITAWIGKYLNPLFLMGLFALFVVAFLFPMGHLNHIPTAAYRTSAFTAGFMEGYNTMDGVGLLTVGVTIVYAVRGLGVHNDNISKEIAKAGALSVIVEAVIYIILILMGTMSLGQLKLSENGGIALAQIISHYAGNAGLILTAILVTLTVFTTAMGLFQAFAQDMEAVFPKYSYRFWLRVITIGSLIVANLGLTTIIAWSVPVMMMLYPYALGIIGLSLCKKYFEGSPVVYRWTIGLITIPAIGDMLANLPVSNAGLDHLVAGYHHLVPFSSQGLGWILPGFIGALLGYGQYRLIQTKIMQKIEK</sequence>
<evidence type="ECO:0000256" key="4">
    <source>
        <dbReference type="ARBA" id="ARBA00022475"/>
    </source>
</evidence>
<dbReference type="GO" id="GO:0015820">
    <property type="term" value="P:L-leucine transport"/>
    <property type="evidence" value="ECO:0007669"/>
    <property type="project" value="TreeGrafter"/>
</dbReference>
<gene>
    <name evidence="10" type="primary">brnQ</name>
    <name evidence="10" type="ORF">G7084_01850</name>
</gene>
<dbReference type="GO" id="GO:0015188">
    <property type="term" value="F:L-isoleucine transmembrane transporter activity"/>
    <property type="evidence" value="ECO:0007669"/>
    <property type="project" value="TreeGrafter"/>
</dbReference>
<feature type="transmembrane region" description="Helical" evidence="9">
    <location>
        <begin position="79"/>
        <end position="101"/>
    </location>
</feature>
<dbReference type="GO" id="GO:0005886">
    <property type="term" value="C:plasma membrane"/>
    <property type="evidence" value="ECO:0007669"/>
    <property type="project" value="UniProtKB-SubCell"/>
</dbReference>
<evidence type="ECO:0000256" key="8">
    <source>
        <dbReference type="ARBA" id="ARBA00023136"/>
    </source>
</evidence>
<evidence type="ECO:0000256" key="6">
    <source>
        <dbReference type="ARBA" id="ARBA00022970"/>
    </source>
</evidence>
<proteinExistence type="inferred from homology"/>
<evidence type="ECO:0000313" key="10">
    <source>
        <dbReference type="EMBL" id="QIL50176.1"/>
    </source>
</evidence>
<comment type="function">
    <text evidence="9">Component of the transport system for branched-chain amino acids.</text>
</comment>
<feature type="transmembrane region" description="Helical" evidence="9">
    <location>
        <begin position="205"/>
        <end position="223"/>
    </location>
</feature>
<feature type="transmembrane region" description="Helical" evidence="9">
    <location>
        <begin position="376"/>
        <end position="395"/>
    </location>
</feature>
<feature type="transmembrane region" description="Helical" evidence="9">
    <location>
        <begin position="278"/>
        <end position="300"/>
    </location>
</feature>
<evidence type="ECO:0000256" key="1">
    <source>
        <dbReference type="ARBA" id="ARBA00004651"/>
    </source>
</evidence>
<reference evidence="10 11" key="1">
    <citation type="submission" date="2020-03" db="EMBL/GenBank/DDBJ databases">
        <title>Weissella sp. nov., isolated from Cybister lewisianus.</title>
        <authorList>
            <person name="Hyun D.-W."/>
            <person name="Bae J.-W."/>
        </authorList>
    </citation>
    <scope>NUCLEOTIDE SEQUENCE [LARGE SCALE GENOMIC DNA]</scope>
    <source>
        <strain evidence="10 11">HDW19</strain>
    </source>
</reference>
<evidence type="ECO:0000313" key="11">
    <source>
        <dbReference type="Proteomes" id="UP000500741"/>
    </source>
</evidence>
<keyword evidence="7 9" id="KW-1133">Transmembrane helix</keyword>
<comment type="subcellular location">
    <subcellularLocation>
        <location evidence="1 9">Cell membrane</location>
        <topology evidence="1 9">Multi-pass membrane protein</topology>
    </subcellularLocation>
</comment>
<feature type="transmembrane region" description="Helical" evidence="9">
    <location>
        <begin position="352"/>
        <end position="369"/>
    </location>
</feature>
<evidence type="ECO:0000256" key="9">
    <source>
        <dbReference type="RuleBase" id="RU362122"/>
    </source>
</evidence>
<dbReference type="Pfam" id="PF05525">
    <property type="entry name" value="Branch_AA_trans"/>
    <property type="match status" value="1"/>
</dbReference>
<dbReference type="InterPro" id="IPR004685">
    <property type="entry name" value="Brnchd-chn_aa_trnsp_Livcs"/>
</dbReference>
<feature type="transmembrane region" description="Helical" evidence="9">
    <location>
        <begin position="415"/>
        <end position="437"/>
    </location>
</feature>
<accession>A0A6G8AYU3</accession>
<dbReference type="AlphaFoldDB" id="A0A6G8AYU3"/>
<dbReference type="GO" id="GO:0015190">
    <property type="term" value="F:L-leucine transmembrane transporter activity"/>
    <property type="evidence" value="ECO:0007669"/>
    <property type="project" value="TreeGrafter"/>
</dbReference>
<keyword evidence="11" id="KW-1185">Reference proteome</keyword>
<name>A0A6G8AYU3_9LACO</name>
<evidence type="ECO:0000256" key="2">
    <source>
        <dbReference type="ARBA" id="ARBA00008540"/>
    </source>
</evidence>
<feature type="transmembrane region" description="Helical" evidence="9">
    <location>
        <begin position="121"/>
        <end position="142"/>
    </location>
</feature>
<dbReference type="Gene3D" id="1.20.1740.10">
    <property type="entry name" value="Amino acid/polyamine transporter I"/>
    <property type="match status" value="1"/>
</dbReference>
<dbReference type="PANTHER" id="PTHR30588">
    <property type="entry name" value="BRANCHED-CHAIN AMINO ACID TRANSPORT SYSTEM 2 CARRIER PROTEIN"/>
    <property type="match status" value="1"/>
</dbReference>
<dbReference type="Proteomes" id="UP000500741">
    <property type="component" value="Chromosome"/>
</dbReference>
<organism evidence="10 11">
    <name type="scientific">Weissella coleopterorum</name>
    <dbReference type="NCBI Taxonomy" id="2714949"/>
    <lineage>
        <taxon>Bacteria</taxon>
        <taxon>Bacillati</taxon>
        <taxon>Bacillota</taxon>
        <taxon>Bacilli</taxon>
        <taxon>Lactobacillales</taxon>
        <taxon>Lactobacillaceae</taxon>
        <taxon>Weissella</taxon>
    </lineage>
</organism>
<evidence type="ECO:0000256" key="5">
    <source>
        <dbReference type="ARBA" id="ARBA00022692"/>
    </source>
</evidence>
<dbReference type="EMBL" id="CP049888">
    <property type="protein sequence ID" value="QIL50176.1"/>
    <property type="molecule type" value="Genomic_DNA"/>
</dbReference>
<keyword evidence="5 9" id="KW-0812">Transmembrane</keyword>